<protein>
    <submittedName>
        <fullName evidence="1">Uncharacterized protein</fullName>
    </submittedName>
</protein>
<accession>A0ABR7E0B6</accession>
<evidence type="ECO:0000313" key="2">
    <source>
        <dbReference type="Proteomes" id="UP000644010"/>
    </source>
</evidence>
<proteinExistence type="predicted"/>
<comment type="caution">
    <text evidence="1">The sequence shown here is derived from an EMBL/GenBank/DDBJ whole genome shotgun (WGS) entry which is preliminary data.</text>
</comment>
<dbReference type="RefSeq" id="WP_181978877.1">
    <property type="nucleotide sequence ID" value="NZ_JACOOI010000009.1"/>
</dbReference>
<reference evidence="1 2" key="1">
    <citation type="submission" date="2020-08" db="EMBL/GenBank/DDBJ databases">
        <title>Genome public.</title>
        <authorList>
            <person name="Liu C."/>
            <person name="Sun Q."/>
        </authorList>
    </citation>
    <scope>NUCLEOTIDE SEQUENCE [LARGE SCALE GENOMIC DNA]</scope>
    <source>
        <strain evidence="1 2">BX2</strain>
    </source>
</reference>
<sequence length="124" mass="13900">MIFCIFGGGKCRPRWGVQRGLPLALLGNFQRYVVLRLGKFPNKLRYFLRKYPAACRLPFGCGCSYHLLTHITPPYFFPFGRWVAGRSFPFSKALLHGAVGYKVFPINTLAAKREEDLSGNGAAA</sequence>
<organism evidence="1 2">
    <name type="scientific">Parabacteroides segnis</name>
    <dbReference type="NCBI Taxonomy" id="2763058"/>
    <lineage>
        <taxon>Bacteria</taxon>
        <taxon>Pseudomonadati</taxon>
        <taxon>Bacteroidota</taxon>
        <taxon>Bacteroidia</taxon>
        <taxon>Bacteroidales</taxon>
        <taxon>Tannerellaceae</taxon>
        <taxon>Parabacteroides</taxon>
    </lineage>
</organism>
<dbReference type="Proteomes" id="UP000644010">
    <property type="component" value="Unassembled WGS sequence"/>
</dbReference>
<keyword evidence="2" id="KW-1185">Reference proteome</keyword>
<name>A0ABR7E0B6_9BACT</name>
<evidence type="ECO:0000313" key="1">
    <source>
        <dbReference type="EMBL" id="MBC5643187.1"/>
    </source>
</evidence>
<dbReference type="EMBL" id="JACOOI010000009">
    <property type="protein sequence ID" value="MBC5643187.1"/>
    <property type="molecule type" value="Genomic_DNA"/>
</dbReference>
<gene>
    <name evidence="1" type="ORF">H8S77_09845</name>
</gene>